<sequence length="75" mass="8112">MAAVNPLRVSDLIKKYGWTIMPYLSNLGPTLLAEAQVLFVDSGHTNALDADDGEHGHELTKPLATWDYAIGLCTA</sequence>
<organism evidence="1">
    <name type="scientific">marine sediment metagenome</name>
    <dbReference type="NCBI Taxonomy" id="412755"/>
    <lineage>
        <taxon>unclassified sequences</taxon>
        <taxon>metagenomes</taxon>
        <taxon>ecological metagenomes</taxon>
    </lineage>
</organism>
<feature type="non-terminal residue" evidence="1">
    <location>
        <position position="75"/>
    </location>
</feature>
<accession>A0A0F9GQ66</accession>
<gene>
    <name evidence="1" type="ORF">LCGC14_1882380</name>
</gene>
<proteinExistence type="predicted"/>
<dbReference type="EMBL" id="LAZR01019401">
    <property type="protein sequence ID" value="KKL92671.1"/>
    <property type="molecule type" value="Genomic_DNA"/>
</dbReference>
<comment type="caution">
    <text evidence="1">The sequence shown here is derived from an EMBL/GenBank/DDBJ whole genome shotgun (WGS) entry which is preliminary data.</text>
</comment>
<protein>
    <submittedName>
        <fullName evidence="1">Uncharacterized protein</fullName>
    </submittedName>
</protein>
<name>A0A0F9GQ66_9ZZZZ</name>
<evidence type="ECO:0000313" key="1">
    <source>
        <dbReference type="EMBL" id="KKL92671.1"/>
    </source>
</evidence>
<reference evidence="1" key="1">
    <citation type="journal article" date="2015" name="Nature">
        <title>Complex archaea that bridge the gap between prokaryotes and eukaryotes.</title>
        <authorList>
            <person name="Spang A."/>
            <person name="Saw J.H."/>
            <person name="Jorgensen S.L."/>
            <person name="Zaremba-Niedzwiedzka K."/>
            <person name="Martijn J."/>
            <person name="Lind A.E."/>
            <person name="van Eijk R."/>
            <person name="Schleper C."/>
            <person name="Guy L."/>
            <person name="Ettema T.J."/>
        </authorList>
    </citation>
    <scope>NUCLEOTIDE SEQUENCE</scope>
</reference>
<dbReference type="AlphaFoldDB" id="A0A0F9GQ66"/>